<organism evidence="3 4">
    <name type="scientific">Nitrobacter winogradskyi</name>
    <name type="common">Nitrobacter agilis</name>
    <dbReference type="NCBI Taxonomy" id="913"/>
    <lineage>
        <taxon>Bacteria</taxon>
        <taxon>Pseudomonadati</taxon>
        <taxon>Pseudomonadota</taxon>
        <taxon>Alphaproteobacteria</taxon>
        <taxon>Hyphomicrobiales</taxon>
        <taxon>Nitrobacteraceae</taxon>
        <taxon>Nitrobacter</taxon>
    </lineage>
</organism>
<feature type="domain" description="Toprim" evidence="1">
    <location>
        <begin position="219"/>
        <end position="303"/>
    </location>
</feature>
<comment type="caution">
    <text evidence="3">The sequence shown here is derived from an EMBL/GenBank/DDBJ whole genome shotgun (WGS) entry which is preliminary data.</text>
</comment>
<dbReference type="Pfam" id="PF13362">
    <property type="entry name" value="Toprim_3"/>
    <property type="match status" value="1"/>
</dbReference>
<dbReference type="RefSeq" id="WP_141384119.1">
    <property type="nucleotide sequence ID" value="NZ_BJNF01000067.1"/>
</dbReference>
<dbReference type="InterPro" id="IPR006171">
    <property type="entry name" value="TOPRIM_dom"/>
</dbReference>
<evidence type="ECO:0000313" key="3">
    <source>
        <dbReference type="EMBL" id="GEC16498.1"/>
    </source>
</evidence>
<dbReference type="SUPFAM" id="SSF57783">
    <property type="entry name" value="Zinc beta-ribbon"/>
    <property type="match status" value="1"/>
</dbReference>
<dbReference type="InterPro" id="IPR055570">
    <property type="entry name" value="DUF7146"/>
</dbReference>
<dbReference type="Pfam" id="PF23639">
    <property type="entry name" value="DUF7146"/>
    <property type="match status" value="1"/>
</dbReference>
<dbReference type="OrthoDB" id="34187at2"/>
<evidence type="ECO:0000313" key="4">
    <source>
        <dbReference type="Proteomes" id="UP000318825"/>
    </source>
</evidence>
<name>A0A4Y3WDB2_NITWI</name>
<protein>
    <submittedName>
        <fullName evidence="3">Uncharacterized protein</fullName>
    </submittedName>
</protein>
<dbReference type="AlphaFoldDB" id="A0A4Y3WDB2"/>
<dbReference type="EMBL" id="BJNF01000067">
    <property type="protein sequence ID" value="GEC16498.1"/>
    <property type="molecule type" value="Genomic_DNA"/>
</dbReference>
<evidence type="ECO:0000259" key="2">
    <source>
        <dbReference type="Pfam" id="PF23639"/>
    </source>
</evidence>
<evidence type="ECO:0000259" key="1">
    <source>
        <dbReference type="Pfam" id="PF13362"/>
    </source>
</evidence>
<reference evidence="3 4" key="1">
    <citation type="submission" date="2019-06" db="EMBL/GenBank/DDBJ databases">
        <title>Whole genome shotgun sequence of Nitrobacter winogradskyi NBRC 14297.</title>
        <authorList>
            <person name="Hosoyama A."/>
            <person name="Uohara A."/>
            <person name="Ohji S."/>
            <person name="Ichikawa N."/>
        </authorList>
    </citation>
    <scope>NUCLEOTIDE SEQUENCE [LARGE SCALE GENOMIC DNA]</scope>
    <source>
        <strain evidence="3 4">NBRC 14297</strain>
    </source>
</reference>
<accession>A0A4Y3WDB2</accession>
<feature type="domain" description="DUF7146" evidence="2">
    <location>
        <begin position="117"/>
        <end position="207"/>
    </location>
</feature>
<dbReference type="Proteomes" id="UP000318825">
    <property type="component" value="Unassembled WGS sequence"/>
</dbReference>
<sequence length="306" mass="33023">MTTDLAPIRAALSANMNELARRVLGKPNRRMSNRRELRFGRKGSLAVVIAGPKSGSWYDHETGKNGGALDLIMTARECDFRDALDFAQGFLGAALPDVVPEPPEIVLLPTDREDEAKRIARAMSYWNRSKDPRGTIVETYLASRCIALPEGVAGEVIRFCAGPRMMVALLRDIHTNEPCGIHRTFLTPEGAKIEKKMLGRAKGAAIKLSPDENVSHGLHVGEGIESTLSFMVAGYAPAWALGSAGAIESFPVLAGIESLTIFTENDEAGDCAANVCADRWLEADREVTLATPQHGDGNDILKEVAA</sequence>
<proteinExistence type="predicted"/>
<gene>
    <name evidence="3" type="ORF">NWI01_23900</name>
</gene>